<dbReference type="Proteomes" id="UP001166585">
    <property type="component" value="Unassembled WGS sequence"/>
</dbReference>
<evidence type="ECO:0008006" key="3">
    <source>
        <dbReference type="Google" id="ProtNLM"/>
    </source>
</evidence>
<dbReference type="InterPro" id="IPR014729">
    <property type="entry name" value="Rossmann-like_a/b/a_fold"/>
</dbReference>
<comment type="caution">
    <text evidence="1">The sequence shown here is derived from an EMBL/GenBank/DDBJ whole genome shotgun (WGS) entry which is preliminary data.</text>
</comment>
<evidence type="ECO:0000313" key="1">
    <source>
        <dbReference type="EMBL" id="MBS9476217.1"/>
    </source>
</evidence>
<gene>
    <name evidence="1" type="ORF">KIP89_03765</name>
</gene>
<dbReference type="Gene3D" id="3.40.50.620">
    <property type="entry name" value="HUPs"/>
    <property type="match status" value="1"/>
</dbReference>
<protein>
    <recommendedName>
        <fullName evidence="3">Phosphoadenosine phosphosulfate reductase</fullName>
    </recommendedName>
</protein>
<organism evidence="1 2">
    <name type="scientific">Ancylobacter radicis</name>
    <dbReference type="NCBI Taxonomy" id="2836179"/>
    <lineage>
        <taxon>Bacteria</taxon>
        <taxon>Pseudomonadati</taxon>
        <taxon>Pseudomonadota</taxon>
        <taxon>Alphaproteobacteria</taxon>
        <taxon>Hyphomicrobiales</taxon>
        <taxon>Xanthobacteraceae</taxon>
        <taxon>Ancylobacter</taxon>
    </lineage>
</organism>
<accession>A0ABS5R758</accession>
<sequence>MRVLSLGAGIQSTTLLLMVAHGELPAPDLVIFADTGAEPVAVYEHVKWLSLPQVQHLPIIIVTAGNIIHDMREQIAGSSSGPGGRSPTAPFFAVGRDGAAAPIRRQCTGHYKIDPINREVRSRLGFKPRQRIPAASVEMWIGISTDEVVRAGPSFEAWIVNRYPLLEARMSRGDCEEWLRRRDYPVPPKSACMFCPYRTNGEWRRLREADPEAFQAAVQIDALIRGGFIRNERGTSTGALFVHRSLKPLDEVDLRTDEEAGQGMLMVCEAGCGL</sequence>
<proteinExistence type="predicted"/>
<name>A0ABS5R758_9HYPH</name>
<dbReference type="EMBL" id="JAHCQH010000014">
    <property type="protein sequence ID" value="MBS9476217.1"/>
    <property type="molecule type" value="Genomic_DNA"/>
</dbReference>
<dbReference type="SUPFAM" id="SSF52402">
    <property type="entry name" value="Adenine nucleotide alpha hydrolases-like"/>
    <property type="match status" value="1"/>
</dbReference>
<evidence type="ECO:0000313" key="2">
    <source>
        <dbReference type="Proteomes" id="UP001166585"/>
    </source>
</evidence>
<reference evidence="1" key="1">
    <citation type="submission" date="2021-05" db="EMBL/GenBank/DDBJ databases">
        <authorList>
            <person name="Sun Q."/>
            <person name="Inoue M."/>
        </authorList>
    </citation>
    <scope>NUCLEOTIDE SEQUENCE</scope>
    <source>
        <strain evidence="1">VKM B-3255</strain>
    </source>
</reference>
<keyword evidence="2" id="KW-1185">Reference proteome</keyword>